<dbReference type="InterPro" id="IPR010994">
    <property type="entry name" value="RuvA_2-like"/>
</dbReference>
<proteinExistence type="predicted"/>
<name>A0A5J4RVJ7_9ZZZZ</name>
<dbReference type="AlphaFoldDB" id="A0A5J4RVJ7"/>
<protein>
    <recommendedName>
        <fullName evidence="2">Helix-hairpin-helix domain-containing protein</fullName>
    </recommendedName>
</protein>
<dbReference type="SUPFAM" id="SSF47781">
    <property type="entry name" value="RuvA domain 2-like"/>
    <property type="match status" value="1"/>
</dbReference>
<reference evidence="1" key="1">
    <citation type="submission" date="2019-03" db="EMBL/GenBank/DDBJ databases">
        <title>Single cell metagenomics reveals metabolic interactions within the superorganism composed of flagellate Streblomastix strix and complex community of Bacteroidetes bacteria on its surface.</title>
        <authorList>
            <person name="Treitli S.C."/>
            <person name="Kolisko M."/>
            <person name="Husnik F."/>
            <person name="Keeling P."/>
            <person name="Hampl V."/>
        </authorList>
    </citation>
    <scope>NUCLEOTIDE SEQUENCE</scope>
    <source>
        <strain evidence="1">STM</strain>
    </source>
</reference>
<dbReference type="EMBL" id="SNRY01000716">
    <property type="protein sequence ID" value="KAA6337255.1"/>
    <property type="molecule type" value="Genomic_DNA"/>
</dbReference>
<evidence type="ECO:0008006" key="2">
    <source>
        <dbReference type="Google" id="ProtNLM"/>
    </source>
</evidence>
<organism evidence="1">
    <name type="scientific">termite gut metagenome</name>
    <dbReference type="NCBI Taxonomy" id="433724"/>
    <lineage>
        <taxon>unclassified sequences</taxon>
        <taxon>metagenomes</taxon>
        <taxon>organismal metagenomes</taxon>
    </lineage>
</organism>
<evidence type="ECO:0000313" key="1">
    <source>
        <dbReference type="EMBL" id="KAA6337255.1"/>
    </source>
</evidence>
<accession>A0A5J4RVJ7</accession>
<comment type="caution">
    <text evidence="1">The sequence shown here is derived from an EMBL/GenBank/DDBJ whole genome shotgun (WGS) entry which is preliminary data.</text>
</comment>
<gene>
    <name evidence="1" type="ORF">EZS27_014652</name>
</gene>
<sequence>MGKATVTLFVLLFFIDTTLTAQNLTDHSSWEEIMEQLSSDEDESINWENEIEELYERISEPVNLNGITKEELEQFPFLSDIQIENMLAYLYIYGEMQTVYELQLVEEMDRQTIQYLIPFVCVKPLKKKEQLPSLPEIFKYGKNELLTRFDIPFYKREGYKDSYLGTPQYHSLRYSFRYRETVYWGLTAEKDAGEPFLALHNKQGYDYYSFYFLLQNYRKLKTLAIGNYRLSFGQGLVISSDYTMGKTVSASTIGTRKNGIKKHSSTDEYNYFQGVASAVKAGDFTLSAFYSHRSLDGIVTDSAITSIQKTGLHRTEREAKRKETFGLQLAGTNISFSKNQLKLGMTGVYYFFDRPYQPQVREYSKYNMRGTEFYNIGIDYKYRLRRLLFLGETARSKNGGLATLNSLQYSWANGYRAIVLHRYYTHDYWAMFARSFSEGGYVQNENGLYAAFEGHPMPYWQFFASVDFFAFPWLKYGIDKPSSGFDALMQLSYSPRKDLVMTLRYRYKKKEKNYTEGKEKDVRPLHRHQLRYRLKYTPTDYIALRTTIDYNQVYPQNVSASQGFQLTQTVSYAFQPFPVKVELQGAYFHTDDYESRVYLSEKGMINAFYIPSFYGKGSRIMAHLRYDFHRNGMIIAKLGQTTYYDRDKIGSGTDAISDNKKLDLQTQVKIKF</sequence>